<keyword evidence="4" id="KW-1185">Reference proteome</keyword>
<comment type="caution">
    <text evidence="3">The sequence shown here is derived from an EMBL/GenBank/DDBJ whole genome shotgun (WGS) entry which is preliminary data.</text>
</comment>
<gene>
    <name evidence="3" type="ORF">F3Y22_tig00117038pilonHSYRG00080</name>
</gene>
<feature type="repeat" description="RCC1" evidence="2">
    <location>
        <begin position="348"/>
        <end position="371"/>
    </location>
</feature>
<accession>A0A6A2WYS6</accession>
<dbReference type="InterPro" id="IPR000408">
    <property type="entry name" value="Reg_chr_condens"/>
</dbReference>
<sequence>MGCADGPNITVNKDQYQRTDMIANNKDSEKYPSGPITRARVKEFQTTMEKGFIERGECWDFGVEGPDIMVDLLKELLLALIALKKGAQLLKYGCKGKAKFCPFKLSNAIFQRYLRREKEYLSFSLIYDNVKRSLDLICKEKAEAEVRIVGLKELISSGQSGRSKIDGWIDGGFYLDEIPSSFDFFRLVFVSHTASEVTNMDVKGSSSYVFRVSVSSAPSTSSHGSTPDDYDALGDVYIWGEVICDSAMKVVADKNANYFSMRADVLLPRPLEYNVVLDVHHVACGVKHAGLVTRQGEVFTWGEESRGQIGHGVGTDVIQPRLVESLDVTSVDFVVCGEFHTCAVTMAGELYTWGDGTHNVGLLGHGTDVSH</sequence>
<dbReference type="InterPro" id="IPR011993">
    <property type="entry name" value="PH-like_dom_sf"/>
</dbReference>
<evidence type="ECO:0000313" key="4">
    <source>
        <dbReference type="Proteomes" id="UP000436088"/>
    </source>
</evidence>
<dbReference type="InterPro" id="IPR051210">
    <property type="entry name" value="Ub_ligase/GEF_domain"/>
</dbReference>
<reference evidence="3" key="1">
    <citation type="submission" date="2019-09" db="EMBL/GenBank/DDBJ databases">
        <title>Draft genome information of white flower Hibiscus syriacus.</title>
        <authorList>
            <person name="Kim Y.-M."/>
        </authorList>
    </citation>
    <scope>NUCLEOTIDE SEQUENCE [LARGE SCALE GENOMIC DNA]</scope>
    <source>
        <strain evidence="3">YM2019G1</strain>
    </source>
</reference>
<name>A0A6A2WYS6_HIBSY</name>
<dbReference type="InterPro" id="IPR009091">
    <property type="entry name" value="RCC1/BLIP-II"/>
</dbReference>
<protein>
    <submittedName>
        <fullName evidence="3">Regulator of chromosome condensation (RCC1) family with FYVE zinc finger domain isoform 2</fullName>
    </submittedName>
</protein>
<proteinExistence type="predicted"/>
<evidence type="ECO:0000256" key="2">
    <source>
        <dbReference type="PROSITE-ProRule" id="PRU00235"/>
    </source>
</evidence>
<dbReference type="PANTHER" id="PTHR22870">
    <property type="entry name" value="REGULATOR OF CHROMOSOME CONDENSATION"/>
    <property type="match status" value="1"/>
</dbReference>
<dbReference type="Proteomes" id="UP000436088">
    <property type="component" value="Unassembled WGS sequence"/>
</dbReference>
<dbReference type="SUPFAM" id="SSF50729">
    <property type="entry name" value="PH domain-like"/>
    <property type="match status" value="1"/>
</dbReference>
<evidence type="ECO:0000313" key="3">
    <source>
        <dbReference type="EMBL" id="KAE8654866.1"/>
    </source>
</evidence>
<keyword evidence="1" id="KW-0677">Repeat</keyword>
<dbReference type="Pfam" id="PF00415">
    <property type="entry name" value="RCC1"/>
    <property type="match status" value="1"/>
</dbReference>
<dbReference type="SUPFAM" id="SSF50985">
    <property type="entry name" value="RCC1/BLIP-II"/>
    <property type="match status" value="1"/>
</dbReference>
<dbReference type="PROSITE" id="PS50012">
    <property type="entry name" value="RCC1_3"/>
    <property type="match status" value="2"/>
</dbReference>
<dbReference type="Gene3D" id="2.30.29.30">
    <property type="entry name" value="Pleckstrin-homology domain (PH domain)/Phosphotyrosine-binding domain (PTB)"/>
    <property type="match status" value="1"/>
</dbReference>
<dbReference type="AlphaFoldDB" id="A0A6A2WYS6"/>
<organism evidence="3 4">
    <name type="scientific">Hibiscus syriacus</name>
    <name type="common">Rose of Sharon</name>
    <dbReference type="NCBI Taxonomy" id="106335"/>
    <lineage>
        <taxon>Eukaryota</taxon>
        <taxon>Viridiplantae</taxon>
        <taxon>Streptophyta</taxon>
        <taxon>Embryophyta</taxon>
        <taxon>Tracheophyta</taxon>
        <taxon>Spermatophyta</taxon>
        <taxon>Magnoliopsida</taxon>
        <taxon>eudicotyledons</taxon>
        <taxon>Gunneridae</taxon>
        <taxon>Pentapetalae</taxon>
        <taxon>rosids</taxon>
        <taxon>malvids</taxon>
        <taxon>Malvales</taxon>
        <taxon>Malvaceae</taxon>
        <taxon>Malvoideae</taxon>
        <taxon>Hibiscus</taxon>
    </lineage>
</organism>
<dbReference type="Gene3D" id="2.130.10.30">
    <property type="entry name" value="Regulator of chromosome condensation 1/beta-lactamase-inhibitor protein II"/>
    <property type="match status" value="1"/>
</dbReference>
<dbReference type="EMBL" id="VEPZ02001783">
    <property type="protein sequence ID" value="KAE8654866.1"/>
    <property type="molecule type" value="Genomic_DNA"/>
</dbReference>
<feature type="repeat" description="RCC1" evidence="2">
    <location>
        <begin position="296"/>
        <end position="347"/>
    </location>
</feature>
<dbReference type="PANTHER" id="PTHR22870:SF91">
    <property type="entry name" value="REGULATOR OF CHROMOSOME CONDENSATION (RCC1) FAMILY WITH FYVE ZINC FINGER DOMAIN-CONTAINING PROTEIN"/>
    <property type="match status" value="1"/>
</dbReference>
<evidence type="ECO:0000256" key="1">
    <source>
        <dbReference type="ARBA" id="ARBA00022737"/>
    </source>
</evidence>